<proteinExistence type="predicted"/>
<reference evidence="1 2" key="1">
    <citation type="journal article" date="2018" name="Front. Plant Sci.">
        <title>Red Clover (Trifolium pratense) and Zigzag Clover (T. medium) - A Picture of Genomic Similarities and Differences.</title>
        <authorList>
            <person name="Dluhosova J."/>
            <person name="Istvanek J."/>
            <person name="Nedelnik J."/>
            <person name="Repkova J."/>
        </authorList>
    </citation>
    <scope>NUCLEOTIDE SEQUENCE [LARGE SCALE GENOMIC DNA]</scope>
    <source>
        <strain evidence="2">cv. 10/8</strain>
        <tissue evidence="1">Leaf</tissue>
    </source>
</reference>
<evidence type="ECO:0000313" key="2">
    <source>
        <dbReference type="Proteomes" id="UP000265520"/>
    </source>
</evidence>
<name>A0A392MYQ5_9FABA</name>
<organism evidence="1 2">
    <name type="scientific">Trifolium medium</name>
    <dbReference type="NCBI Taxonomy" id="97028"/>
    <lineage>
        <taxon>Eukaryota</taxon>
        <taxon>Viridiplantae</taxon>
        <taxon>Streptophyta</taxon>
        <taxon>Embryophyta</taxon>
        <taxon>Tracheophyta</taxon>
        <taxon>Spermatophyta</taxon>
        <taxon>Magnoliopsida</taxon>
        <taxon>eudicotyledons</taxon>
        <taxon>Gunneridae</taxon>
        <taxon>Pentapetalae</taxon>
        <taxon>rosids</taxon>
        <taxon>fabids</taxon>
        <taxon>Fabales</taxon>
        <taxon>Fabaceae</taxon>
        <taxon>Papilionoideae</taxon>
        <taxon>50 kb inversion clade</taxon>
        <taxon>NPAAA clade</taxon>
        <taxon>Hologalegina</taxon>
        <taxon>IRL clade</taxon>
        <taxon>Trifolieae</taxon>
        <taxon>Trifolium</taxon>
    </lineage>
</organism>
<comment type="caution">
    <text evidence="1">The sequence shown here is derived from an EMBL/GenBank/DDBJ whole genome shotgun (WGS) entry which is preliminary data.</text>
</comment>
<dbReference type="EMBL" id="LXQA010022716">
    <property type="protein sequence ID" value="MCH92453.1"/>
    <property type="molecule type" value="Genomic_DNA"/>
</dbReference>
<dbReference type="Proteomes" id="UP000265520">
    <property type="component" value="Unassembled WGS sequence"/>
</dbReference>
<accession>A0A392MYQ5</accession>
<sequence length="93" mass="10660">MPTLMGVQQMITHPMCAADDYTSYYAPDVIDAIFQFRPEEHCLVLQRQVGGQTEEEFAKTLHENVLPGKDWRYDSNGRRSRLQATEMEPIANA</sequence>
<keyword evidence="2" id="KW-1185">Reference proteome</keyword>
<dbReference type="AlphaFoldDB" id="A0A392MYQ5"/>
<protein>
    <submittedName>
        <fullName evidence="1">Uncharacterized protein</fullName>
    </submittedName>
</protein>
<gene>
    <name evidence="1" type="ORF">A2U01_0013392</name>
</gene>
<evidence type="ECO:0000313" key="1">
    <source>
        <dbReference type="EMBL" id="MCH92453.1"/>
    </source>
</evidence>